<evidence type="ECO:0000313" key="2">
    <source>
        <dbReference type="EMBL" id="MFM9616243.1"/>
    </source>
</evidence>
<evidence type="ECO:0000259" key="1">
    <source>
        <dbReference type="Pfam" id="PF04453"/>
    </source>
</evidence>
<dbReference type="Pfam" id="PF04453">
    <property type="entry name" value="LptD"/>
    <property type="match status" value="1"/>
</dbReference>
<evidence type="ECO:0000313" key="3">
    <source>
        <dbReference type="Proteomes" id="UP001631957"/>
    </source>
</evidence>
<dbReference type="Proteomes" id="UP001631957">
    <property type="component" value="Unassembled WGS sequence"/>
</dbReference>
<dbReference type="RefSeq" id="WP_409135007.1">
    <property type="nucleotide sequence ID" value="NZ_JBJVNI010000320.1"/>
</dbReference>
<dbReference type="InterPro" id="IPR007543">
    <property type="entry name" value="LptD_C"/>
</dbReference>
<comment type="caution">
    <text evidence="2">The sequence shown here is derived from an EMBL/GenBank/DDBJ whole genome shotgun (WGS) entry which is preliminary data.</text>
</comment>
<feature type="domain" description="LptD C-terminal" evidence="1">
    <location>
        <begin position="7"/>
        <end position="85"/>
    </location>
</feature>
<feature type="non-terminal residue" evidence="2">
    <location>
        <position position="1"/>
    </location>
</feature>
<organism evidence="2 3">
    <name type="scientific">Streptomyces niveiscabiei</name>
    <dbReference type="NCBI Taxonomy" id="164115"/>
    <lineage>
        <taxon>Bacteria</taxon>
        <taxon>Bacillati</taxon>
        <taxon>Actinomycetota</taxon>
        <taxon>Actinomycetes</taxon>
        <taxon>Kitasatosporales</taxon>
        <taxon>Streptomycetaceae</taxon>
        <taxon>Streptomyces</taxon>
    </lineage>
</organism>
<gene>
    <name evidence="2" type="primary">lptD</name>
    <name evidence="2" type="ORF">ACKI18_47895</name>
</gene>
<keyword evidence="3" id="KW-1185">Reference proteome</keyword>
<reference evidence="2 3" key="1">
    <citation type="submission" date="2024-12" db="EMBL/GenBank/DDBJ databases">
        <title>Forecasting of Potato common scab and diversities of Pathogenic streptomyces spp. in china.</title>
        <authorList>
            <person name="Handique U."/>
            <person name="Wu J."/>
        </authorList>
    </citation>
    <scope>NUCLEOTIDE SEQUENCE [LARGE SCALE GENOMIC DNA]</scope>
    <source>
        <strain evidence="2 3">ZRIMU1530</strain>
    </source>
</reference>
<name>A0ABW9I7A9_9ACTN</name>
<feature type="non-terminal residue" evidence="2">
    <location>
        <position position="88"/>
    </location>
</feature>
<sequence length="88" mass="9471">GTFGTDSYANLLVGQSYQLGGRNSYASGDLANTGLNSGLDTRRSDYVAKAQFQPFKGLLLQAGGRFDESTFEAQRVDASAAFNYKFLS</sequence>
<proteinExistence type="predicted"/>
<accession>A0ABW9I7A9</accession>
<protein>
    <submittedName>
        <fullName evidence="2">LPS assembly protein LptD</fullName>
    </submittedName>
</protein>
<dbReference type="EMBL" id="JBJVNI010000320">
    <property type="protein sequence ID" value="MFM9616243.1"/>
    <property type="molecule type" value="Genomic_DNA"/>
</dbReference>